<evidence type="ECO:0000256" key="6">
    <source>
        <dbReference type="ARBA" id="ARBA00022690"/>
    </source>
</evidence>
<evidence type="ECO:0000256" key="8">
    <source>
        <dbReference type="ARBA" id="ARBA00023215"/>
    </source>
</evidence>
<comment type="similarity">
    <text evidence="2">Belongs to the protease inhibitor I35 (TIMP) family.</text>
</comment>
<keyword evidence="6" id="KW-0646">Protease inhibitor</keyword>
<dbReference type="GO" id="GO:0002020">
    <property type="term" value="F:protease binding"/>
    <property type="evidence" value="ECO:0007669"/>
    <property type="project" value="TreeGrafter"/>
</dbReference>
<comment type="caution">
    <text evidence="15">The sequence shown here is derived from an EMBL/GenBank/DDBJ whole genome shotgun (WGS) entry which is preliminary data.</text>
</comment>
<keyword evidence="8" id="KW-0481">Metalloenzyme inhibitor</keyword>
<proteinExistence type="inferred from homology"/>
<feature type="disulfide bond" evidence="12">
    <location>
        <begin position="21"/>
        <end position="92"/>
    </location>
</feature>
<comment type="subcellular location">
    <subcellularLocation>
        <location evidence="1">Secreted</location>
    </subcellularLocation>
</comment>
<dbReference type="AlphaFoldDB" id="A0A9W7WL49"/>
<accession>A0A9W7WL49</accession>
<dbReference type="InterPro" id="IPR001134">
    <property type="entry name" value="Netrin_domain"/>
</dbReference>
<dbReference type="FunFam" id="3.90.370.10:FF:000001">
    <property type="entry name" value="Metalloproteinase inhibitor 3"/>
    <property type="match status" value="1"/>
</dbReference>
<evidence type="ECO:0000256" key="10">
    <source>
        <dbReference type="PIRSR" id="PIRSR601820-1"/>
    </source>
</evidence>
<evidence type="ECO:0000313" key="16">
    <source>
        <dbReference type="Proteomes" id="UP001059041"/>
    </source>
</evidence>
<keyword evidence="10" id="KW-0862">Zinc</keyword>
<dbReference type="GO" id="GO:0051045">
    <property type="term" value="P:negative regulation of membrane protein ectodomain proteolysis"/>
    <property type="evidence" value="ECO:0007669"/>
    <property type="project" value="TreeGrafter"/>
</dbReference>
<dbReference type="PROSITE" id="PS50189">
    <property type="entry name" value="NTR"/>
    <property type="match status" value="1"/>
</dbReference>
<evidence type="ECO:0000256" key="3">
    <source>
        <dbReference type="ARBA" id="ARBA00013520"/>
    </source>
</evidence>
<dbReference type="InterPro" id="IPR001820">
    <property type="entry name" value="TIMP"/>
</dbReference>
<dbReference type="GO" id="GO:0008191">
    <property type="term" value="F:metalloendopeptidase inhibitor activity"/>
    <property type="evidence" value="ECO:0007669"/>
    <property type="project" value="InterPro"/>
</dbReference>
<dbReference type="InterPro" id="IPR008993">
    <property type="entry name" value="TIMP-like_OB-fold"/>
</dbReference>
<reference evidence="15" key="1">
    <citation type="submission" date="2021-02" db="EMBL/GenBank/DDBJ databases">
        <title>Comparative genomics reveals that relaxation of natural selection precedes convergent phenotypic evolution of cavefish.</title>
        <authorList>
            <person name="Peng Z."/>
        </authorList>
    </citation>
    <scope>NUCLEOTIDE SEQUENCE</scope>
    <source>
        <tissue evidence="15">Muscle</tissue>
    </source>
</reference>
<evidence type="ECO:0000256" key="9">
    <source>
        <dbReference type="ARBA" id="ARBA00030102"/>
    </source>
</evidence>
<evidence type="ECO:0000256" key="7">
    <source>
        <dbReference type="ARBA" id="ARBA00023157"/>
    </source>
</evidence>
<dbReference type="Pfam" id="PF00965">
    <property type="entry name" value="TIMP"/>
    <property type="match status" value="1"/>
</dbReference>
<evidence type="ECO:0000256" key="2">
    <source>
        <dbReference type="ARBA" id="ARBA00011027"/>
    </source>
</evidence>
<evidence type="ECO:0000256" key="4">
    <source>
        <dbReference type="ARBA" id="ARBA00022525"/>
    </source>
</evidence>
<evidence type="ECO:0000256" key="12">
    <source>
        <dbReference type="PIRSR" id="PIRSR601820-3"/>
    </source>
</evidence>
<feature type="site" description="Involved in metalloproteinase-binding" evidence="11">
    <location>
        <position position="61"/>
    </location>
</feature>
<feature type="disulfide bond" evidence="12">
    <location>
        <begin position="147"/>
        <end position="194"/>
    </location>
</feature>
<dbReference type="PANTHER" id="PTHR11844">
    <property type="entry name" value="METALLOPROTEASE INHIBITOR"/>
    <property type="match status" value="1"/>
</dbReference>
<keyword evidence="5" id="KW-0483">Metalloprotease inhibitor</keyword>
<feature type="chain" id="PRO_5040882203" description="Metalloproteinase inhibitor 2" evidence="13">
    <location>
        <begin position="21"/>
        <end position="215"/>
    </location>
</feature>
<dbReference type="EMBL" id="JAFHDT010000011">
    <property type="protein sequence ID" value="KAI7804049.1"/>
    <property type="molecule type" value="Genomic_DNA"/>
</dbReference>
<gene>
    <name evidence="15" type="ORF">IRJ41_021527</name>
</gene>
<dbReference type="GO" id="GO:0031012">
    <property type="term" value="C:extracellular matrix"/>
    <property type="evidence" value="ECO:0007669"/>
    <property type="project" value="TreeGrafter"/>
</dbReference>
<dbReference type="InterPro" id="IPR027465">
    <property type="entry name" value="TIMP_C"/>
</dbReference>
<dbReference type="SMART" id="SM00206">
    <property type="entry name" value="NTR"/>
    <property type="match status" value="1"/>
</dbReference>
<feature type="disulfide bond" evidence="12">
    <location>
        <begin position="165"/>
        <end position="186"/>
    </location>
</feature>
<keyword evidence="16" id="KW-1185">Reference proteome</keyword>
<evidence type="ECO:0000259" key="14">
    <source>
        <dbReference type="PROSITE" id="PS50189"/>
    </source>
</evidence>
<feature type="disulfide bond" evidence="12">
    <location>
        <begin position="23"/>
        <end position="120"/>
    </location>
</feature>
<dbReference type="SUPFAM" id="SSF50242">
    <property type="entry name" value="TIMP-like"/>
    <property type="match status" value="1"/>
</dbReference>
<dbReference type="Gene3D" id="2.40.50.120">
    <property type="match status" value="1"/>
</dbReference>
<protein>
    <recommendedName>
        <fullName evidence="3">Metalloproteinase inhibitor 2</fullName>
    </recommendedName>
    <alternativeName>
        <fullName evidence="9">Tissue inhibitor of metalloproteinases 2</fullName>
    </alternativeName>
</protein>
<feature type="disulfide bond" evidence="12">
    <location>
        <begin position="152"/>
        <end position="157"/>
    </location>
</feature>
<sequence length="215" mass="23379">MSVCALLLMSLCACAEFAEACSCSPTHPQQAYCNADIVIRAKVVGHKEVVTGNDINGNPVKMILYDIKQTKMFKGPDGEIDTIITGPSAALCGVHLDSNDKEYLITGNLDSNGTLRVNLCDYIESWESLSLTQKKSLGQRYQMGCECKIIPCSVIPCSITDAAECLWTDWVVEGTVQGPQAQYYTCIKRHDGSCSWYRGPAPPKTTVPERGGSSI</sequence>
<evidence type="ECO:0000256" key="13">
    <source>
        <dbReference type="SAM" id="SignalP"/>
    </source>
</evidence>
<dbReference type="GO" id="GO:0005615">
    <property type="term" value="C:extracellular space"/>
    <property type="evidence" value="ECO:0007669"/>
    <property type="project" value="TreeGrafter"/>
</dbReference>
<name>A0A9W7WL49_TRIRA</name>
<keyword evidence="13" id="KW-0732">Signal</keyword>
<feature type="binding site" evidence="10">
    <location>
        <position position="21"/>
    </location>
    <ligand>
        <name>Zn(2+)</name>
        <dbReference type="ChEBI" id="CHEBI:29105"/>
        <note>ligand shared with metalloproteinase partner</note>
    </ligand>
</feature>
<evidence type="ECO:0000256" key="5">
    <source>
        <dbReference type="ARBA" id="ARBA00022608"/>
    </source>
</evidence>
<dbReference type="PANTHER" id="PTHR11844:SF24">
    <property type="entry name" value="METALLOPROTEINASE INHIBITOR 2"/>
    <property type="match status" value="1"/>
</dbReference>
<keyword evidence="7 12" id="KW-1015">Disulfide bond</keyword>
<feature type="signal peptide" evidence="13">
    <location>
        <begin position="1"/>
        <end position="20"/>
    </location>
</feature>
<dbReference type="GO" id="GO:0046872">
    <property type="term" value="F:metal ion binding"/>
    <property type="evidence" value="ECO:0007669"/>
    <property type="project" value="UniProtKB-KW"/>
</dbReference>
<dbReference type="GO" id="GO:0034097">
    <property type="term" value="P:response to cytokine"/>
    <property type="evidence" value="ECO:0007669"/>
    <property type="project" value="TreeGrafter"/>
</dbReference>
<feature type="disulfide bond" evidence="12">
    <location>
        <begin position="33"/>
        <end position="145"/>
    </location>
</feature>
<organism evidence="15 16">
    <name type="scientific">Triplophysa rosa</name>
    <name type="common">Cave loach</name>
    <dbReference type="NCBI Taxonomy" id="992332"/>
    <lineage>
        <taxon>Eukaryota</taxon>
        <taxon>Metazoa</taxon>
        <taxon>Chordata</taxon>
        <taxon>Craniata</taxon>
        <taxon>Vertebrata</taxon>
        <taxon>Euteleostomi</taxon>
        <taxon>Actinopterygii</taxon>
        <taxon>Neopterygii</taxon>
        <taxon>Teleostei</taxon>
        <taxon>Ostariophysi</taxon>
        <taxon>Cypriniformes</taxon>
        <taxon>Nemacheilidae</taxon>
        <taxon>Triplophysa</taxon>
    </lineage>
</organism>
<evidence type="ECO:0000256" key="11">
    <source>
        <dbReference type="PIRSR" id="PIRSR601820-2"/>
    </source>
</evidence>
<evidence type="ECO:0000313" key="15">
    <source>
        <dbReference type="EMBL" id="KAI7804049.1"/>
    </source>
</evidence>
<keyword evidence="4" id="KW-0964">Secreted</keyword>
<feature type="domain" description="NTR" evidence="14">
    <location>
        <begin position="21"/>
        <end position="145"/>
    </location>
</feature>
<dbReference type="GO" id="GO:0009725">
    <property type="term" value="P:response to hormone"/>
    <property type="evidence" value="ECO:0007669"/>
    <property type="project" value="TreeGrafter"/>
</dbReference>
<keyword evidence="10" id="KW-0479">Metal-binding</keyword>
<feature type="site" description="Involved in metalloproteinase-binding" evidence="11">
    <location>
        <position position="34"/>
    </location>
</feature>
<evidence type="ECO:0000256" key="1">
    <source>
        <dbReference type="ARBA" id="ARBA00004613"/>
    </source>
</evidence>
<dbReference type="Proteomes" id="UP001059041">
    <property type="component" value="Linkage Group LG11"/>
</dbReference>
<dbReference type="Gene3D" id="3.90.370.10">
    <property type="entry name" value="Tissue inhibitor of metalloproteinase-1. Chain B, domain 1"/>
    <property type="match status" value="1"/>
</dbReference>